<sequence>MRASFFVLIPLILLLTSCFDKRPAGILKEDQVTKLLTDVHMLDGYLQTLPIDSSQKVIDTLYKQLFARYGLDSVAFERNLDYYYSDPLLTEKIYGNIQQKLTEAERSSSRADSLRYAVERDSLNRIAHFMRLMDVKRDLLTFYPDSGHRFDYDMYKESVYRPSGLGYLWRRTELKPFATSEPNRVDSIQ</sequence>
<proteinExistence type="predicted"/>
<name>A0ABW5UFB0_9SPHI</name>
<dbReference type="Proteomes" id="UP001597418">
    <property type="component" value="Unassembled WGS sequence"/>
</dbReference>
<accession>A0ABW5UFB0</accession>
<feature type="domain" description="DUF4296" evidence="1">
    <location>
        <begin position="23"/>
        <end position="105"/>
    </location>
</feature>
<dbReference type="Pfam" id="PF14129">
    <property type="entry name" value="DUF4296"/>
    <property type="match status" value="1"/>
</dbReference>
<organism evidence="2 3">
    <name type="scientific">Sphingobacterium populi</name>
    <dbReference type="NCBI Taxonomy" id="1812824"/>
    <lineage>
        <taxon>Bacteria</taxon>
        <taxon>Pseudomonadati</taxon>
        <taxon>Bacteroidota</taxon>
        <taxon>Sphingobacteriia</taxon>
        <taxon>Sphingobacteriales</taxon>
        <taxon>Sphingobacteriaceae</taxon>
        <taxon>Sphingobacterium</taxon>
    </lineage>
</organism>
<evidence type="ECO:0000313" key="2">
    <source>
        <dbReference type="EMBL" id="MFD2744619.1"/>
    </source>
</evidence>
<dbReference type="RefSeq" id="WP_066752236.1">
    <property type="nucleotide sequence ID" value="NZ_JBHUMB010000014.1"/>
</dbReference>
<dbReference type="EMBL" id="JBHUMB010000014">
    <property type="protein sequence ID" value="MFD2744619.1"/>
    <property type="molecule type" value="Genomic_DNA"/>
</dbReference>
<dbReference type="PROSITE" id="PS51257">
    <property type="entry name" value="PROKAR_LIPOPROTEIN"/>
    <property type="match status" value="1"/>
</dbReference>
<gene>
    <name evidence="2" type="ORF">ACFSQ6_14575</name>
</gene>
<comment type="caution">
    <text evidence="2">The sequence shown here is derived from an EMBL/GenBank/DDBJ whole genome shotgun (WGS) entry which is preliminary data.</text>
</comment>
<protein>
    <submittedName>
        <fullName evidence="2">DUF4296 domain-containing protein</fullName>
    </submittedName>
</protein>
<keyword evidence="3" id="KW-1185">Reference proteome</keyword>
<evidence type="ECO:0000313" key="3">
    <source>
        <dbReference type="Proteomes" id="UP001597418"/>
    </source>
</evidence>
<reference evidence="3" key="1">
    <citation type="journal article" date="2019" name="Int. J. Syst. Evol. Microbiol.">
        <title>The Global Catalogue of Microorganisms (GCM) 10K type strain sequencing project: providing services to taxonomists for standard genome sequencing and annotation.</title>
        <authorList>
            <consortium name="The Broad Institute Genomics Platform"/>
            <consortium name="The Broad Institute Genome Sequencing Center for Infectious Disease"/>
            <person name="Wu L."/>
            <person name="Ma J."/>
        </authorList>
    </citation>
    <scope>NUCLEOTIDE SEQUENCE [LARGE SCALE GENOMIC DNA]</scope>
    <source>
        <strain evidence="3">KCTC 42247</strain>
    </source>
</reference>
<dbReference type="InterPro" id="IPR025381">
    <property type="entry name" value="DUF4296"/>
</dbReference>
<evidence type="ECO:0000259" key="1">
    <source>
        <dbReference type="Pfam" id="PF14129"/>
    </source>
</evidence>